<dbReference type="GO" id="GO:0032543">
    <property type="term" value="P:mitochondrial translation"/>
    <property type="evidence" value="ECO:0007669"/>
    <property type="project" value="TreeGrafter"/>
</dbReference>
<organism evidence="1 2">
    <name type="scientific">Actinidia rufa</name>
    <dbReference type="NCBI Taxonomy" id="165716"/>
    <lineage>
        <taxon>Eukaryota</taxon>
        <taxon>Viridiplantae</taxon>
        <taxon>Streptophyta</taxon>
        <taxon>Embryophyta</taxon>
        <taxon>Tracheophyta</taxon>
        <taxon>Spermatophyta</taxon>
        <taxon>Magnoliopsida</taxon>
        <taxon>eudicotyledons</taxon>
        <taxon>Gunneridae</taxon>
        <taxon>Pentapetalae</taxon>
        <taxon>asterids</taxon>
        <taxon>Ericales</taxon>
        <taxon>Actinidiaceae</taxon>
        <taxon>Actinidia</taxon>
    </lineage>
</organism>
<dbReference type="AlphaFoldDB" id="A0A7J0H283"/>
<dbReference type="GO" id="GO:0005739">
    <property type="term" value="C:mitochondrion"/>
    <property type="evidence" value="ECO:0007669"/>
    <property type="project" value="TreeGrafter"/>
</dbReference>
<keyword evidence="2" id="KW-1185">Reference proteome</keyword>
<proteinExistence type="predicted"/>
<reference evidence="1 2" key="1">
    <citation type="submission" date="2019-07" db="EMBL/GenBank/DDBJ databases">
        <title>De Novo Assembly of kiwifruit Actinidia rufa.</title>
        <authorList>
            <person name="Sugita-Konishi S."/>
            <person name="Sato K."/>
            <person name="Mori E."/>
            <person name="Abe Y."/>
            <person name="Kisaki G."/>
            <person name="Hamano K."/>
            <person name="Suezawa K."/>
            <person name="Otani M."/>
            <person name="Fukuda T."/>
            <person name="Manabe T."/>
            <person name="Gomi K."/>
            <person name="Tabuchi M."/>
            <person name="Akimitsu K."/>
            <person name="Kataoka I."/>
        </authorList>
    </citation>
    <scope>NUCLEOTIDE SEQUENCE [LARGE SCALE GENOMIC DNA]</scope>
    <source>
        <strain evidence="2">cv. Fuchu</strain>
    </source>
</reference>
<dbReference type="EMBL" id="BJWL01000026">
    <property type="protein sequence ID" value="GFZ17197.1"/>
    <property type="molecule type" value="Genomic_DNA"/>
</dbReference>
<dbReference type="Pfam" id="PF02686">
    <property type="entry name" value="GatC"/>
    <property type="match status" value="1"/>
</dbReference>
<dbReference type="PANTHER" id="PTHR15004:SF0">
    <property type="entry name" value="GLUTAMYL-TRNA(GLN) AMIDOTRANSFERASE SUBUNIT C, MITOCHONDRIAL"/>
    <property type="match status" value="1"/>
</dbReference>
<dbReference type="SUPFAM" id="SSF141000">
    <property type="entry name" value="Glu-tRNAGln amidotransferase C subunit"/>
    <property type="match status" value="1"/>
</dbReference>
<comment type="caution">
    <text evidence="1">The sequence shown here is derived from an EMBL/GenBank/DDBJ whole genome shotgun (WGS) entry which is preliminary data.</text>
</comment>
<dbReference type="GO" id="GO:0030956">
    <property type="term" value="C:glutamyl-tRNA(Gln) amidotransferase complex"/>
    <property type="evidence" value="ECO:0007669"/>
    <property type="project" value="TreeGrafter"/>
</dbReference>
<dbReference type="GO" id="GO:0006450">
    <property type="term" value="P:regulation of translational fidelity"/>
    <property type="evidence" value="ECO:0007669"/>
    <property type="project" value="InterPro"/>
</dbReference>
<dbReference type="GO" id="GO:0070681">
    <property type="term" value="P:glutaminyl-tRNAGln biosynthesis via transamidation"/>
    <property type="evidence" value="ECO:0007669"/>
    <property type="project" value="TreeGrafter"/>
</dbReference>
<dbReference type="PANTHER" id="PTHR15004">
    <property type="entry name" value="GLUTAMYL-TRNA(GLN) AMIDOTRANSFERASE SUBUNIT C, MITOCHONDRIAL"/>
    <property type="match status" value="1"/>
</dbReference>
<dbReference type="GO" id="GO:0009507">
    <property type="term" value="C:chloroplast"/>
    <property type="evidence" value="ECO:0007669"/>
    <property type="project" value="TreeGrafter"/>
</dbReference>
<accession>A0A7J0H283</accession>
<protein>
    <recommendedName>
        <fullName evidence="3">Glutamyl-tRNA(Gln) amidotransferase subunit C, chloroplastic/mitochondrial</fullName>
    </recommendedName>
</protein>
<gene>
    <name evidence="1" type="ORF">Acr_26g0004670</name>
</gene>
<dbReference type="OrthoDB" id="2020502at2759"/>
<sequence length="139" mass="15639">MKCGATCKFSKQGLEWEAELFICSEQPQARSSIPEAAFPRKHLLYRIGSGASRWSGLGLSPQICLVWPKPLAYLSPQMKFGQLQAVDLQSIQPAIRADTEGENLRDDWPETFENREAMIAAVPSYEEPFIKVPKVLNKE</sequence>
<dbReference type="Proteomes" id="UP000585474">
    <property type="component" value="Unassembled WGS sequence"/>
</dbReference>
<evidence type="ECO:0000313" key="1">
    <source>
        <dbReference type="EMBL" id="GFZ17197.1"/>
    </source>
</evidence>
<evidence type="ECO:0000313" key="2">
    <source>
        <dbReference type="Proteomes" id="UP000585474"/>
    </source>
</evidence>
<evidence type="ECO:0008006" key="3">
    <source>
        <dbReference type="Google" id="ProtNLM"/>
    </source>
</evidence>
<dbReference type="InterPro" id="IPR036113">
    <property type="entry name" value="Asp/Glu-ADT_sf_sub_c"/>
</dbReference>
<name>A0A7J0H283_9ERIC</name>
<dbReference type="InterPro" id="IPR003837">
    <property type="entry name" value="GatC"/>
</dbReference>